<keyword evidence="2 5" id="KW-0812">Transmembrane</keyword>
<proteinExistence type="predicted"/>
<feature type="transmembrane region" description="Helical" evidence="5">
    <location>
        <begin position="135"/>
        <end position="159"/>
    </location>
</feature>
<name>R7TLR0_CAPTE</name>
<evidence type="ECO:0000256" key="3">
    <source>
        <dbReference type="ARBA" id="ARBA00022989"/>
    </source>
</evidence>
<evidence type="ECO:0000313" key="8">
    <source>
        <dbReference type="Proteomes" id="UP000014760"/>
    </source>
</evidence>
<dbReference type="EnsemblMetazoa" id="CapteT225855">
    <property type="protein sequence ID" value="CapteP225855"/>
    <property type="gene ID" value="CapteG225855"/>
</dbReference>
<evidence type="ECO:0000256" key="2">
    <source>
        <dbReference type="ARBA" id="ARBA00022692"/>
    </source>
</evidence>
<dbReference type="Proteomes" id="UP000014760">
    <property type="component" value="Unassembled WGS sequence"/>
</dbReference>
<dbReference type="EMBL" id="AMQN01002496">
    <property type="status" value="NOT_ANNOTATED_CDS"/>
    <property type="molecule type" value="Genomic_DNA"/>
</dbReference>
<evidence type="ECO:0008006" key="9">
    <source>
        <dbReference type="Google" id="ProtNLM"/>
    </source>
</evidence>
<evidence type="ECO:0000256" key="5">
    <source>
        <dbReference type="SAM" id="Phobius"/>
    </source>
</evidence>
<keyword evidence="8" id="KW-1185">Reference proteome</keyword>
<comment type="subcellular location">
    <subcellularLocation>
        <location evidence="1">Membrane</location>
        <topology evidence="1">Multi-pass membrane protein</topology>
    </subcellularLocation>
</comment>
<keyword evidence="4 5" id="KW-0472">Membrane</keyword>
<dbReference type="InterPro" id="IPR004031">
    <property type="entry name" value="PMP22/EMP/MP20/Claudin"/>
</dbReference>
<dbReference type="PANTHER" id="PTHR21284">
    <property type="entry name" value="EG:80H7.2 PROTEIN"/>
    <property type="match status" value="1"/>
</dbReference>
<protein>
    <recommendedName>
        <fullName evidence="9">Claudin</fullName>
    </recommendedName>
</protein>
<evidence type="ECO:0000256" key="1">
    <source>
        <dbReference type="ARBA" id="ARBA00004141"/>
    </source>
</evidence>
<feature type="transmembrane region" description="Helical" evidence="5">
    <location>
        <begin position="95"/>
        <end position="123"/>
    </location>
</feature>
<reference evidence="8" key="1">
    <citation type="submission" date="2012-12" db="EMBL/GenBank/DDBJ databases">
        <authorList>
            <person name="Hellsten U."/>
            <person name="Grimwood J."/>
            <person name="Chapman J.A."/>
            <person name="Shapiro H."/>
            <person name="Aerts A."/>
            <person name="Otillar R.P."/>
            <person name="Terry A.Y."/>
            <person name="Boore J.L."/>
            <person name="Simakov O."/>
            <person name="Marletaz F."/>
            <person name="Cho S.-J."/>
            <person name="Edsinger-Gonzales E."/>
            <person name="Havlak P."/>
            <person name="Kuo D.-H."/>
            <person name="Larsson T."/>
            <person name="Lv J."/>
            <person name="Arendt D."/>
            <person name="Savage R."/>
            <person name="Osoegawa K."/>
            <person name="de Jong P."/>
            <person name="Lindberg D.R."/>
            <person name="Seaver E.C."/>
            <person name="Weisblat D.A."/>
            <person name="Putnam N.H."/>
            <person name="Grigoriev I.V."/>
            <person name="Rokhsar D.S."/>
        </authorList>
    </citation>
    <scope>NUCLEOTIDE SEQUENCE</scope>
    <source>
        <strain evidence="8">I ESC-2004</strain>
    </source>
</reference>
<evidence type="ECO:0000313" key="6">
    <source>
        <dbReference type="EMBL" id="ELT94604.1"/>
    </source>
</evidence>
<dbReference type="OMA" id="NGCHAIN"/>
<dbReference type="Pfam" id="PF13903">
    <property type="entry name" value="Claudin_2"/>
    <property type="match status" value="1"/>
</dbReference>
<dbReference type="Gene3D" id="1.20.140.150">
    <property type="match status" value="1"/>
</dbReference>
<sequence>MKAARSCLLCVTVVFVVIAVLCHVIALATSSWLKSSDDRVINFLEIGLWQACFDRYLHTHETPHRTYDGCHELGSNYYASIRDWLVPGWLVSCQVLAVIALLLQIVGLVFVLLLLLWVLCRWICCNGKDDPCERILLYATPIIWIVTGMFLMMTVMIFADNAFRLQCKDYWLEGGEPNANHLSYSWGFEIAACIFSFISGGLLIWVVVLKGREKF</sequence>
<dbReference type="AlphaFoldDB" id="R7TLR0"/>
<dbReference type="HOGENOM" id="CLU_086785_1_0_1"/>
<accession>R7TLR0</accession>
<dbReference type="EMBL" id="KB309374">
    <property type="protein sequence ID" value="ELT94604.1"/>
    <property type="molecule type" value="Genomic_DNA"/>
</dbReference>
<reference evidence="7" key="3">
    <citation type="submission" date="2015-06" db="UniProtKB">
        <authorList>
            <consortium name="EnsemblMetazoa"/>
        </authorList>
    </citation>
    <scope>IDENTIFICATION</scope>
</reference>
<dbReference type="GO" id="GO:0016020">
    <property type="term" value="C:membrane"/>
    <property type="evidence" value="ECO:0007669"/>
    <property type="project" value="UniProtKB-SubCell"/>
</dbReference>
<dbReference type="STRING" id="283909.R7TLR0"/>
<feature type="transmembrane region" description="Helical" evidence="5">
    <location>
        <begin position="186"/>
        <end position="209"/>
    </location>
</feature>
<keyword evidence="3 5" id="KW-1133">Transmembrane helix</keyword>
<dbReference type="OrthoDB" id="6140671at2759"/>
<evidence type="ECO:0000313" key="7">
    <source>
        <dbReference type="EnsemblMetazoa" id="CapteP225855"/>
    </source>
</evidence>
<organism evidence="6">
    <name type="scientific">Capitella teleta</name>
    <name type="common">Polychaete worm</name>
    <dbReference type="NCBI Taxonomy" id="283909"/>
    <lineage>
        <taxon>Eukaryota</taxon>
        <taxon>Metazoa</taxon>
        <taxon>Spiralia</taxon>
        <taxon>Lophotrochozoa</taxon>
        <taxon>Annelida</taxon>
        <taxon>Polychaeta</taxon>
        <taxon>Sedentaria</taxon>
        <taxon>Scolecida</taxon>
        <taxon>Capitellidae</taxon>
        <taxon>Capitella</taxon>
    </lineage>
</organism>
<gene>
    <name evidence="6" type="ORF">CAPTEDRAFT_225855</name>
</gene>
<reference evidence="6 8" key="2">
    <citation type="journal article" date="2013" name="Nature">
        <title>Insights into bilaterian evolution from three spiralian genomes.</title>
        <authorList>
            <person name="Simakov O."/>
            <person name="Marletaz F."/>
            <person name="Cho S.J."/>
            <person name="Edsinger-Gonzales E."/>
            <person name="Havlak P."/>
            <person name="Hellsten U."/>
            <person name="Kuo D.H."/>
            <person name="Larsson T."/>
            <person name="Lv J."/>
            <person name="Arendt D."/>
            <person name="Savage R."/>
            <person name="Osoegawa K."/>
            <person name="de Jong P."/>
            <person name="Grimwood J."/>
            <person name="Chapman J.A."/>
            <person name="Shapiro H."/>
            <person name="Aerts A."/>
            <person name="Otillar R.P."/>
            <person name="Terry A.Y."/>
            <person name="Boore J.L."/>
            <person name="Grigoriev I.V."/>
            <person name="Lindberg D.R."/>
            <person name="Seaver E.C."/>
            <person name="Weisblat D.A."/>
            <person name="Putnam N.H."/>
            <person name="Rokhsar D.S."/>
        </authorList>
    </citation>
    <scope>NUCLEOTIDE SEQUENCE</scope>
    <source>
        <strain evidence="6 8">I ESC-2004</strain>
    </source>
</reference>
<dbReference type="PANTHER" id="PTHR21284:SF12">
    <property type="entry name" value="EG:80H7.2 PROTEIN"/>
    <property type="match status" value="1"/>
</dbReference>
<evidence type="ECO:0000256" key="4">
    <source>
        <dbReference type="ARBA" id="ARBA00023136"/>
    </source>
</evidence>